<dbReference type="AlphaFoldDB" id="A0A5B0NTX4"/>
<gene>
    <name evidence="1" type="ORF">PGT21_001707</name>
</gene>
<comment type="caution">
    <text evidence="1">The sequence shown here is derived from an EMBL/GenBank/DDBJ whole genome shotgun (WGS) entry which is preliminary data.</text>
</comment>
<sequence>MALRDHFRHPSIIQASGNLLLSSSFIQDTRLDPIGILTSKAISSLHYTKKQLSNSTLQYPPSRQISSLQAMSCIQCGNTPTVMGVYCLECVQSVKVKKQPAFQPTILPTPTSNAVTEAMRIKREEAINLDRGLYGIPTPSAGSLSVPSSMKPPPPPPVHSNLVLQQNPNFPYASARAQRNSACKPYSTSRPRLVIKQSASGKGAIPLKNPPYRVSVQCGLENSPDIVVAMSAHQIGLGSVKTPVDQVVEQVVIYKESPPWLAPAILDLKDLSWDRFGTPEHSSTFRGHDDTGWADGLCSQLDPDGLYITLRICLYRVHYNQVLRTKSTSKIIHAEILDSGVIYPMVAEYKLV</sequence>
<protein>
    <submittedName>
        <fullName evidence="1">Uncharacterized protein</fullName>
    </submittedName>
</protein>
<reference evidence="1 2" key="1">
    <citation type="submission" date="2019-05" db="EMBL/GenBank/DDBJ databases">
        <title>Emergence of the Ug99 lineage of the wheat stem rust pathogen through somatic hybridization.</title>
        <authorList>
            <person name="Li F."/>
            <person name="Upadhyaya N.M."/>
            <person name="Sperschneider J."/>
            <person name="Matny O."/>
            <person name="Nguyen-Phuc H."/>
            <person name="Mago R."/>
            <person name="Raley C."/>
            <person name="Miller M.E."/>
            <person name="Silverstein K.A.T."/>
            <person name="Henningsen E."/>
            <person name="Hirsch C.D."/>
            <person name="Visser B."/>
            <person name="Pretorius Z.A."/>
            <person name="Steffenson B.J."/>
            <person name="Schwessinger B."/>
            <person name="Dodds P.N."/>
            <person name="Figueroa M."/>
        </authorList>
    </citation>
    <scope>NUCLEOTIDE SEQUENCE [LARGE SCALE GENOMIC DNA]</scope>
    <source>
        <strain evidence="1">21-0</strain>
    </source>
</reference>
<accession>A0A5B0NTX4</accession>
<dbReference type="OrthoDB" id="10630867at2759"/>
<dbReference type="EMBL" id="VSWC01000081">
    <property type="protein sequence ID" value="KAA1091964.1"/>
    <property type="molecule type" value="Genomic_DNA"/>
</dbReference>
<proteinExistence type="predicted"/>
<name>A0A5B0NTX4_PUCGR</name>
<evidence type="ECO:0000313" key="2">
    <source>
        <dbReference type="Proteomes" id="UP000324748"/>
    </source>
</evidence>
<evidence type="ECO:0000313" key="1">
    <source>
        <dbReference type="EMBL" id="KAA1091964.1"/>
    </source>
</evidence>
<dbReference type="Proteomes" id="UP000324748">
    <property type="component" value="Unassembled WGS sequence"/>
</dbReference>
<keyword evidence="2" id="KW-1185">Reference proteome</keyword>
<organism evidence="1 2">
    <name type="scientific">Puccinia graminis f. sp. tritici</name>
    <dbReference type="NCBI Taxonomy" id="56615"/>
    <lineage>
        <taxon>Eukaryota</taxon>
        <taxon>Fungi</taxon>
        <taxon>Dikarya</taxon>
        <taxon>Basidiomycota</taxon>
        <taxon>Pucciniomycotina</taxon>
        <taxon>Pucciniomycetes</taxon>
        <taxon>Pucciniales</taxon>
        <taxon>Pucciniaceae</taxon>
        <taxon>Puccinia</taxon>
    </lineage>
</organism>